<reference evidence="2 3" key="1">
    <citation type="submission" date="2013-08" db="EMBL/GenBank/DDBJ databases">
        <authorList>
            <person name="Huang J."/>
            <person name="Wang G."/>
        </authorList>
    </citation>
    <scope>NUCLEOTIDE SEQUENCE [LARGE SCALE GENOMIC DNA]</scope>
    <source>
        <strain evidence="2 3">BH030004</strain>
    </source>
</reference>
<keyword evidence="1" id="KW-0812">Transmembrane</keyword>
<feature type="transmembrane region" description="Helical" evidence="1">
    <location>
        <begin position="42"/>
        <end position="60"/>
    </location>
</feature>
<evidence type="ECO:0000313" key="2">
    <source>
        <dbReference type="EMBL" id="KGX83248.1"/>
    </source>
</evidence>
<name>A0A0A5FW45_9BACI</name>
<gene>
    <name evidence="2" type="ORF">N783_05155</name>
</gene>
<dbReference type="Proteomes" id="UP000030403">
    <property type="component" value="Unassembled WGS sequence"/>
</dbReference>
<evidence type="ECO:0000313" key="3">
    <source>
        <dbReference type="Proteomes" id="UP000030403"/>
    </source>
</evidence>
<accession>A0A0A5FW45</accession>
<dbReference type="AlphaFoldDB" id="A0A0A5FW45"/>
<dbReference type="EMBL" id="AVPF01000129">
    <property type="protein sequence ID" value="KGX83248.1"/>
    <property type="molecule type" value="Genomic_DNA"/>
</dbReference>
<comment type="caution">
    <text evidence="2">The sequence shown here is derived from an EMBL/GenBank/DDBJ whole genome shotgun (WGS) entry which is preliminary data.</text>
</comment>
<proteinExistence type="predicted"/>
<dbReference type="OrthoDB" id="9967352at2"/>
<keyword evidence="3" id="KW-1185">Reference proteome</keyword>
<protein>
    <submittedName>
        <fullName evidence="2">Uncharacterized protein</fullName>
    </submittedName>
</protein>
<keyword evidence="1" id="KW-1133">Transmembrane helix</keyword>
<organism evidence="2 3">
    <name type="scientific">Pontibacillus marinus BH030004 = DSM 16465</name>
    <dbReference type="NCBI Taxonomy" id="1385511"/>
    <lineage>
        <taxon>Bacteria</taxon>
        <taxon>Bacillati</taxon>
        <taxon>Bacillota</taxon>
        <taxon>Bacilli</taxon>
        <taxon>Bacillales</taxon>
        <taxon>Bacillaceae</taxon>
        <taxon>Pontibacillus</taxon>
    </lineage>
</organism>
<feature type="transmembrane region" description="Helical" evidence="1">
    <location>
        <begin position="16"/>
        <end position="36"/>
    </location>
</feature>
<keyword evidence="1" id="KW-0472">Membrane</keyword>
<sequence length="77" mass="8783">MFKRKKHTSNDYKNTSLIYFIISAFILFGITVVSFFEGFDKSVISPIVVMVTAFIVGILFRRKGRKEAILSKNDSNS</sequence>
<dbReference type="RefSeq" id="WP_027447496.1">
    <property type="nucleotide sequence ID" value="NZ_AULJ01000066.1"/>
</dbReference>
<evidence type="ECO:0000256" key="1">
    <source>
        <dbReference type="SAM" id="Phobius"/>
    </source>
</evidence>